<evidence type="ECO:0000259" key="4">
    <source>
        <dbReference type="Pfam" id="PF00266"/>
    </source>
</evidence>
<dbReference type="PANTHER" id="PTHR14084:SF0">
    <property type="entry name" value="KYNURENINASE"/>
    <property type="match status" value="1"/>
</dbReference>
<evidence type="ECO:0000256" key="3">
    <source>
        <dbReference type="ARBA" id="ARBA00022898"/>
    </source>
</evidence>
<dbReference type="Pfam" id="PF00266">
    <property type="entry name" value="Aminotran_5"/>
    <property type="match status" value="1"/>
</dbReference>
<dbReference type="SUPFAM" id="SSF53383">
    <property type="entry name" value="PLP-dependent transferases"/>
    <property type="match status" value="1"/>
</dbReference>
<evidence type="ECO:0000313" key="6">
    <source>
        <dbReference type="Proteomes" id="UP001489897"/>
    </source>
</evidence>
<dbReference type="PANTHER" id="PTHR14084">
    <property type="entry name" value="KYNURENINASE"/>
    <property type="match status" value="1"/>
</dbReference>
<feature type="domain" description="Aminotransferase class V" evidence="4">
    <location>
        <begin position="65"/>
        <end position="357"/>
    </location>
</feature>
<dbReference type="EMBL" id="JAYMRV010000016">
    <property type="protein sequence ID" value="MEM5426349.1"/>
    <property type="molecule type" value="Genomic_DNA"/>
</dbReference>
<comment type="caution">
    <text evidence="5">The sequence shown here is derived from an EMBL/GenBank/DDBJ whole genome shotgun (WGS) entry which is preliminary data.</text>
</comment>
<keyword evidence="5" id="KW-0032">Aminotransferase</keyword>
<gene>
    <name evidence="5" type="ORF">VSR73_35835</name>
</gene>
<accession>A0ABU9S221</accession>
<dbReference type="InterPro" id="IPR015422">
    <property type="entry name" value="PyrdxlP-dep_Trfase_small"/>
</dbReference>
<keyword evidence="5" id="KW-0808">Transferase</keyword>
<dbReference type="InterPro" id="IPR015421">
    <property type="entry name" value="PyrdxlP-dep_Trfase_major"/>
</dbReference>
<dbReference type="Proteomes" id="UP001489897">
    <property type="component" value="Unassembled WGS sequence"/>
</dbReference>
<proteinExistence type="predicted"/>
<dbReference type="InterPro" id="IPR015424">
    <property type="entry name" value="PyrdxlP-dep_Trfase"/>
</dbReference>
<name>A0ABU9S221_9BURK</name>
<keyword evidence="6" id="KW-1185">Reference proteome</keyword>
<organism evidence="5 6">
    <name type="scientific">Paraburkholderia ferrariae</name>
    <dbReference type="NCBI Taxonomy" id="386056"/>
    <lineage>
        <taxon>Bacteria</taxon>
        <taxon>Pseudomonadati</taxon>
        <taxon>Pseudomonadota</taxon>
        <taxon>Betaproteobacteria</taxon>
        <taxon>Burkholderiales</taxon>
        <taxon>Burkholderiaceae</taxon>
        <taxon>Paraburkholderia</taxon>
    </lineage>
</organism>
<dbReference type="InterPro" id="IPR010111">
    <property type="entry name" value="Kynureninase"/>
</dbReference>
<dbReference type="InterPro" id="IPR000192">
    <property type="entry name" value="Aminotrans_V_dom"/>
</dbReference>
<keyword evidence="3" id="KW-0663">Pyridoxal phosphate</keyword>
<dbReference type="Gene3D" id="3.90.1150.10">
    <property type="entry name" value="Aspartate Aminotransferase, domain 1"/>
    <property type="match status" value="1"/>
</dbReference>
<dbReference type="GO" id="GO:0008483">
    <property type="term" value="F:transaminase activity"/>
    <property type="evidence" value="ECO:0007669"/>
    <property type="project" value="UniProtKB-KW"/>
</dbReference>
<evidence type="ECO:0000256" key="2">
    <source>
        <dbReference type="ARBA" id="ARBA00022801"/>
    </source>
</evidence>
<protein>
    <submittedName>
        <fullName evidence="5">Aminotransferase class V-fold PLP-dependent enzyme</fullName>
    </submittedName>
</protein>
<reference evidence="5 6" key="1">
    <citation type="submission" date="2024-01" db="EMBL/GenBank/DDBJ databases">
        <title>The diversity of rhizobia nodulating Mimosa spp. in eleven states of Brazil covering several biomes is determined by host plant, location, and edaphic factors.</title>
        <authorList>
            <person name="Rouws L."/>
            <person name="Barauna A."/>
            <person name="Beukes C."/>
            <person name="De Faria S.M."/>
            <person name="Gross E."/>
            <person name="Dos Reis Junior F.B."/>
            <person name="Simon M."/>
            <person name="Maluk M."/>
            <person name="Odee D.W."/>
            <person name="Kenicer G."/>
            <person name="Young J.P.W."/>
            <person name="Reis V.M."/>
            <person name="Zilli J."/>
            <person name="James E.K."/>
        </authorList>
    </citation>
    <scope>NUCLEOTIDE SEQUENCE [LARGE SCALE GENOMIC DNA]</scope>
    <source>
        <strain evidence="5 6">JPY167</strain>
    </source>
</reference>
<keyword evidence="1" id="KW-0662">Pyridine nucleotide biosynthesis</keyword>
<keyword evidence="2" id="KW-0378">Hydrolase</keyword>
<evidence type="ECO:0000313" key="5">
    <source>
        <dbReference type="EMBL" id="MEM5426349.1"/>
    </source>
</evidence>
<sequence>MTLFSTAQDSDFSGWMMYHSVGVFPGQREAVTAALARFTSDWYAPDERRWSVGLGARDALLSNWATLIGADAAHVFGAQNVTDVFARFIDGLDDAALRARTVLIAADCFPSLHFLLNGVAARRGFTLKTVPVRAGEAYVRDEDFVAAWDAHVGLALITWVSSLTSKRVDLAALAAHARTTGSLVAVDITQGAGILPFNLREIPFDFVCGSTLKWLCGAPGSGLGYVAPHLLTSAVTPCVRGWFSQADPFNWNLDAFSYAPDARRFDTGTPSLLPFVASKPGFDWLLAQPPGKLRAQNLSLCHQLVEITGGLGYALLSPRDDASRGGSVMVRTPAHLDPQEVVAKLASQHILVDSRGRTLRLSPGACTTVAGIERLAARLPR</sequence>
<dbReference type="RefSeq" id="WP_342922294.1">
    <property type="nucleotide sequence ID" value="NZ_JAYMRV010000016.1"/>
</dbReference>
<evidence type="ECO:0000256" key="1">
    <source>
        <dbReference type="ARBA" id="ARBA00022642"/>
    </source>
</evidence>
<dbReference type="Gene3D" id="3.40.640.10">
    <property type="entry name" value="Type I PLP-dependent aspartate aminotransferase-like (Major domain)"/>
    <property type="match status" value="1"/>
</dbReference>